<evidence type="ECO:0000256" key="9">
    <source>
        <dbReference type="ARBA" id="ARBA00022679"/>
    </source>
</evidence>
<dbReference type="Proteomes" id="UP000092462">
    <property type="component" value="Unassembled WGS sequence"/>
</dbReference>
<feature type="compositionally biased region" description="Polar residues" evidence="20">
    <location>
        <begin position="357"/>
        <end position="366"/>
    </location>
</feature>
<dbReference type="PANTHER" id="PTHR13619">
    <property type="entry name" value="PHOSPHATIDATE CYTIDYLYLTRANSFERASE, MITOCHONDRIAL"/>
    <property type="match status" value="1"/>
</dbReference>
<sequence>MGSAGLDLCRKIVTRFPKTMCFSFAYGSGVKSQIGYEKKHLRDNIVDLVLCVEDDKMMEWHRKNIEKNPHDYSGLGIFGAWAITKYQISIPANVYCNTLIPVKDENVTIKYSVTRKSDLIEDATQWTYLYLSGRLHKPVQFIQEPDETLKKALDKNLETALTVALLLLPEKFSNLELFYTIAELSYSGDFRMIFGENPNKVNNIVKPQLESFFRPLIMDDDDMTFGPALPPHLLQSSSNNTSVGSKIIGPCMPTNFKPALVDVESSENSSDDEEKDIADVGPLPPGQEPKSQAQLELEERALEIRLSGMEGSKESSKQNFKTREEWMTELPEVRKVGDLGLRPRQFRQTEGPDFSHRSSWTDTPQSRLEKEKSKGKNDASDRTTFEQKLLKERDKAMEKLKKKYDKEHKRDKSLLEIHQDKLKKKKKKDKKKERRPFSREVDLAVNKFDETRKNAAIKKSQLLDTRFSAGSRWVEKTDISTQRIIDDPPSEC</sequence>
<dbReference type="VEuPathDB" id="VectorBase:PPAI010297"/>
<keyword evidence="11" id="KW-0999">Mitochondrion inner membrane</keyword>
<dbReference type="GO" id="GO:0032049">
    <property type="term" value="P:cardiolipin biosynthetic process"/>
    <property type="evidence" value="ECO:0007669"/>
    <property type="project" value="InterPro"/>
</dbReference>
<evidence type="ECO:0000256" key="18">
    <source>
        <dbReference type="ARBA" id="ARBA00029893"/>
    </source>
</evidence>
<dbReference type="EMBL" id="AJVK01007918">
    <property type="status" value="NOT_ANNOTATED_CDS"/>
    <property type="molecule type" value="Genomic_DNA"/>
</dbReference>
<organism evidence="21 22">
    <name type="scientific">Phlebotomus papatasi</name>
    <name type="common">Sandfly</name>
    <dbReference type="NCBI Taxonomy" id="29031"/>
    <lineage>
        <taxon>Eukaryota</taxon>
        <taxon>Metazoa</taxon>
        <taxon>Ecdysozoa</taxon>
        <taxon>Arthropoda</taxon>
        <taxon>Hexapoda</taxon>
        <taxon>Insecta</taxon>
        <taxon>Pterygota</taxon>
        <taxon>Neoptera</taxon>
        <taxon>Endopterygota</taxon>
        <taxon>Diptera</taxon>
        <taxon>Nematocera</taxon>
        <taxon>Psychodoidea</taxon>
        <taxon>Psychodidae</taxon>
        <taxon>Phlebotomus</taxon>
        <taxon>Phlebotomus</taxon>
    </lineage>
</organism>
<evidence type="ECO:0000256" key="12">
    <source>
        <dbReference type="ARBA" id="ARBA00022842"/>
    </source>
</evidence>
<dbReference type="GO" id="GO:0016024">
    <property type="term" value="P:CDP-diacylglycerol biosynthetic process"/>
    <property type="evidence" value="ECO:0007669"/>
    <property type="project" value="TreeGrafter"/>
</dbReference>
<evidence type="ECO:0000256" key="10">
    <source>
        <dbReference type="ARBA" id="ARBA00022695"/>
    </source>
</evidence>
<keyword evidence="9" id="KW-0808">Transferase</keyword>
<protein>
    <recommendedName>
        <fullName evidence="7">Phosphatidate cytidylyltransferase, mitochondrial</fullName>
        <ecNumber evidence="6">2.7.7.41</ecNumber>
    </recommendedName>
    <alternativeName>
        <fullName evidence="18">CDP-diacylglycerol synthase</fullName>
    </alternativeName>
    <alternativeName>
        <fullName evidence="19">Mitochondrial translocator assembly and maintenance protein 41 homolog</fullName>
    </alternativeName>
</protein>
<evidence type="ECO:0000256" key="3">
    <source>
        <dbReference type="ARBA" id="ARBA00005119"/>
    </source>
</evidence>
<keyword evidence="10" id="KW-0548">Nucleotidyltransferase</keyword>
<evidence type="ECO:0000256" key="8">
    <source>
        <dbReference type="ARBA" id="ARBA00022516"/>
    </source>
</evidence>
<evidence type="ECO:0000256" key="6">
    <source>
        <dbReference type="ARBA" id="ARBA00012487"/>
    </source>
</evidence>
<keyword evidence="15" id="KW-0472">Membrane</keyword>
<dbReference type="Pfam" id="PF12572">
    <property type="entry name" value="DUF3752"/>
    <property type="match status" value="1"/>
</dbReference>
<comment type="pathway">
    <text evidence="4">Lipid metabolism.</text>
</comment>
<evidence type="ECO:0000256" key="2">
    <source>
        <dbReference type="ARBA" id="ARBA00004443"/>
    </source>
</evidence>
<keyword evidence="13" id="KW-0443">Lipid metabolism</keyword>
<evidence type="ECO:0000256" key="7">
    <source>
        <dbReference type="ARBA" id="ARBA00018337"/>
    </source>
</evidence>
<dbReference type="AlphaFoldDB" id="A0A1B0DP61"/>
<dbReference type="EnsemblMetazoa" id="PPAI010297-RA">
    <property type="protein sequence ID" value="PPAI010297-PA"/>
    <property type="gene ID" value="PPAI010297"/>
</dbReference>
<comment type="cofactor">
    <cofactor evidence="1">
        <name>Mg(2+)</name>
        <dbReference type="ChEBI" id="CHEBI:18420"/>
    </cofactor>
</comment>
<comment type="subcellular location">
    <subcellularLocation>
        <location evidence="2">Mitochondrion inner membrane</location>
        <topology evidence="2">Peripheral membrane protein</topology>
        <orientation evidence="2">Matrix side</orientation>
    </subcellularLocation>
</comment>
<dbReference type="PANTHER" id="PTHR13619:SF0">
    <property type="entry name" value="PHOSPHATIDATE CYTIDYLYLTRANSFERASE, MITOCHONDRIAL"/>
    <property type="match status" value="1"/>
</dbReference>
<evidence type="ECO:0000256" key="14">
    <source>
        <dbReference type="ARBA" id="ARBA00023128"/>
    </source>
</evidence>
<feature type="region of interest" description="Disordered" evidence="20">
    <location>
        <begin position="263"/>
        <end position="294"/>
    </location>
</feature>
<evidence type="ECO:0000313" key="22">
    <source>
        <dbReference type="Proteomes" id="UP000092462"/>
    </source>
</evidence>
<accession>A0A1B0DP61</accession>
<evidence type="ECO:0000256" key="19">
    <source>
        <dbReference type="ARBA" id="ARBA00031502"/>
    </source>
</evidence>
<keyword evidence="22" id="KW-1185">Reference proteome</keyword>
<evidence type="ECO:0000256" key="11">
    <source>
        <dbReference type="ARBA" id="ARBA00022792"/>
    </source>
</evidence>
<keyword evidence="16" id="KW-0594">Phospholipid biosynthesis</keyword>
<dbReference type="InterPro" id="IPR015222">
    <property type="entry name" value="Tam41"/>
</dbReference>
<proteinExistence type="inferred from homology"/>
<comment type="pathway">
    <text evidence="3">Phospholipid metabolism; CDP-diacylglycerol biosynthesis; CDP-diacylglycerol from sn-glycerol 3-phosphate: step 3/3.</text>
</comment>
<name>A0A1B0DP61_PHLPP</name>
<evidence type="ECO:0000256" key="1">
    <source>
        <dbReference type="ARBA" id="ARBA00001946"/>
    </source>
</evidence>
<feature type="compositionally biased region" description="Basic and acidic residues" evidence="20">
    <location>
        <begin position="400"/>
        <end position="420"/>
    </location>
</feature>
<keyword evidence="14" id="KW-0496">Mitochondrion</keyword>
<keyword evidence="17" id="KW-1208">Phospholipid metabolism</keyword>
<evidence type="ECO:0000256" key="20">
    <source>
        <dbReference type="SAM" id="MobiDB-lite"/>
    </source>
</evidence>
<feature type="compositionally biased region" description="Basic residues" evidence="20">
    <location>
        <begin position="421"/>
        <end position="434"/>
    </location>
</feature>
<evidence type="ECO:0000256" key="4">
    <source>
        <dbReference type="ARBA" id="ARBA00005189"/>
    </source>
</evidence>
<evidence type="ECO:0000256" key="16">
    <source>
        <dbReference type="ARBA" id="ARBA00023209"/>
    </source>
</evidence>
<keyword evidence="12" id="KW-0460">Magnesium</keyword>
<reference evidence="21" key="1">
    <citation type="submission" date="2022-08" db="UniProtKB">
        <authorList>
            <consortium name="EnsemblMetazoa"/>
        </authorList>
    </citation>
    <scope>IDENTIFICATION</scope>
    <source>
        <strain evidence="21">Israel</strain>
    </source>
</reference>
<evidence type="ECO:0000256" key="15">
    <source>
        <dbReference type="ARBA" id="ARBA00023136"/>
    </source>
</evidence>
<evidence type="ECO:0000256" key="13">
    <source>
        <dbReference type="ARBA" id="ARBA00023098"/>
    </source>
</evidence>
<feature type="region of interest" description="Disordered" evidence="20">
    <location>
        <begin position="400"/>
        <end position="439"/>
    </location>
</feature>
<dbReference type="InterPro" id="IPR022226">
    <property type="entry name" value="DUF3752"/>
</dbReference>
<dbReference type="Pfam" id="PF09139">
    <property type="entry name" value="Tam41_Mmp37"/>
    <property type="match status" value="1"/>
</dbReference>
<evidence type="ECO:0000256" key="17">
    <source>
        <dbReference type="ARBA" id="ARBA00023264"/>
    </source>
</evidence>
<keyword evidence="8" id="KW-0444">Lipid biosynthesis</keyword>
<evidence type="ECO:0000313" key="21">
    <source>
        <dbReference type="EnsemblMetazoa" id="PPAI010297-PA"/>
    </source>
</evidence>
<feature type="region of interest" description="Disordered" evidence="20">
    <location>
        <begin position="329"/>
        <end position="385"/>
    </location>
</feature>
<dbReference type="VEuPathDB" id="VectorBase:PPAPM1_002028"/>
<comment type="similarity">
    <text evidence="5">Belongs to the TAM41 family.</text>
</comment>
<dbReference type="EC" id="2.7.7.41" evidence="6"/>
<dbReference type="GO" id="GO:0004605">
    <property type="term" value="F:phosphatidate cytidylyltransferase activity"/>
    <property type="evidence" value="ECO:0007669"/>
    <property type="project" value="UniProtKB-EC"/>
</dbReference>
<dbReference type="GO" id="GO:0005743">
    <property type="term" value="C:mitochondrial inner membrane"/>
    <property type="evidence" value="ECO:0007669"/>
    <property type="project" value="UniProtKB-SubCell"/>
</dbReference>
<evidence type="ECO:0000256" key="5">
    <source>
        <dbReference type="ARBA" id="ARBA00005458"/>
    </source>
</evidence>
<feature type="compositionally biased region" description="Basic and acidic residues" evidence="20">
    <location>
        <begin position="367"/>
        <end position="385"/>
    </location>
</feature>